<dbReference type="Proteomes" id="UP000009311">
    <property type="component" value="Unassembled WGS sequence"/>
</dbReference>
<name>I7KL03_9LACO</name>
<keyword evidence="2" id="KW-1185">Reference proteome</keyword>
<dbReference type="STRING" id="1423790.BN53_02380"/>
<evidence type="ECO:0000313" key="1">
    <source>
        <dbReference type="EMBL" id="CCI84949.1"/>
    </source>
</evidence>
<organism evidence="1 2">
    <name type="scientific">Lactobacillus pasteurii DSM 23907 = CRBIP 24.76</name>
    <dbReference type="NCBI Taxonomy" id="1423790"/>
    <lineage>
        <taxon>Bacteria</taxon>
        <taxon>Bacillati</taxon>
        <taxon>Bacillota</taxon>
        <taxon>Bacilli</taxon>
        <taxon>Lactobacillales</taxon>
        <taxon>Lactobacillaceae</taxon>
        <taxon>Lactobacillus</taxon>
    </lineage>
</organism>
<sequence length="69" mass="8115">MTNYLDTLENVSGEMNQFQARFYKSFWKIAVNFHILKKLYFLFSKSGFTSDCINLAKTVGCQLIDFEQM</sequence>
<reference evidence="1 2" key="1">
    <citation type="submission" date="2012-06" db="EMBL/GenBank/DDBJ databases">
        <title>Draft Genome Sequence of Lactobacillus pasteurii CRBIP 24.76T.</title>
        <authorList>
            <person name="Cousin S."/>
            <person name="Bouchier C."/>
            <person name="Loux V."/>
            <person name="Ma L."/>
            <person name="Creno S."/>
            <person name="Bizet C."/>
            <person name="Clermont D."/>
        </authorList>
    </citation>
    <scope>NUCLEOTIDE SEQUENCE [LARGE SCALE GENOMIC DNA]</scope>
    <source>
        <strain evidence="2">CRBIP 24.76T</strain>
    </source>
</reference>
<proteinExistence type="predicted"/>
<evidence type="ECO:0000313" key="2">
    <source>
        <dbReference type="Proteomes" id="UP000009311"/>
    </source>
</evidence>
<dbReference type="EMBL" id="CAKD01000013">
    <property type="protein sequence ID" value="CCI84949.1"/>
    <property type="molecule type" value="Genomic_DNA"/>
</dbReference>
<accession>I7KL03</accession>
<gene>
    <name evidence="1" type="ORF">BN53_02380</name>
</gene>
<comment type="caution">
    <text evidence="1">The sequence shown here is derived from an EMBL/GenBank/DDBJ whole genome shotgun (WGS) entry which is preliminary data.</text>
</comment>
<protein>
    <submittedName>
        <fullName evidence="1">ATPase</fullName>
    </submittedName>
</protein>
<dbReference type="AlphaFoldDB" id="I7KL03"/>